<dbReference type="EMBL" id="AEWJ01000006">
    <property type="protein sequence ID" value="EGD60859.1"/>
    <property type="molecule type" value="Genomic_DNA"/>
</dbReference>
<dbReference type="Pfam" id="PF00005">
    <property type="entry name" value="ABC_tran"/>
    <property type="match status" value="1"/>
</dbReference>
<dbReference type="AlphaFoldDB" id="F1Z3F7"/>
<dbReference type="InterPro" id="IPR003439">
    <property type="entry name" value="ABC_transporter-like_ATP-bd"/>
</dbReference>
<keyword evidence="2" id="KW-0813">Transport</keyword>
<keyword evidence="4" id="KW-0067">ATP-binding</keyword>
<dbReference type="PROSITE" id="PS50893">
    <property type="entry name" value="ABC_TRANSPORTER_2"/>
    <property type="match status" value="1"/>
</dbReference>
<dbReference type="eggNOG" id="COG1134">
    <property type="taxonomic scope" value="Bacteria"/>
</dbReference>
<evidence type="ECO:0000256" key="1">
    <source>
        <dbReference type="ARBA" id="ARBA00005417"/>
    </source>
</evidence>
<dbReference type="InterPro" id="IPR003593">
    <property type="entry name" value="AAA+_ATPase"/>
</dbReference>
<dbReference type="GO" id="GO:0016020">
    <property type="term" value="C:membrane"/>
    <property type="evidence" value="ECO:0007669"/>
    <property type="project" value="InterPro"/>
</dbReference>
<evidence type="ECO:0000256" key="2">
    <source>
        <dbReference type="ARBA" id="ARBA00022448"/>
    </source>
</evidence>
<comment type="caution">
    <text evidence="6">The sequence shown here is derived from an EMBL/GenBank/DDBJ whole genome shotgun (WGS) entry which is preliminary data.</text>
</comment>
<proteinExistence type="inferred from homology"/>
<evidence type="ECO:0000256" key="4">
    <source>
        <dbReference type="ARBA" id="ARBA00022840"/>
    </source>
</evidence>
<dbReference type="HOGENOM" id="CLU_553029_0_0_5"/>
<dbReference type="SUPFAM" id="SSF52540">
    <property type="entry name" value="P-loop containing nucleoside triphosphate hydrolases"/>
    <property type="match status" value="1"/>
</dbReference>
<keyword evidence="7" id="KW-1185">Reference proteome</keyword>
<dbReference type="OrthoDB" id="9778870at2"/>
<dbReference type="RefSeq" id="WP_008067982.1">
    <property type="nucleotide sequence ID" value="NZ_AQWK01000031.1"/>
</dbReference>
<evidence type="ECO:0000313" key="7">
    <source>
        <dbReference type="Proteomes" id="UP000004728"/>
    </source>
</evidence>
<dbReference type="GO" id="GO:0016887">
    <property type="term" value="F:ATP hydrolysis activity"/>
    <property type="evidence" value="ECO:0007669"/>
    <property type="project" value="InterPro"/>
</dbReference>
<evidence type="ECO:0000256" key="3">
    <source>
        <dbReference type="ARBA" id="ARBA00022741"/>
    </source>
</evidence>
<dbReference type="InterPro" id="IPR050683">
    <property type="entry name" value="Bact_Polysacc_Export_ATP-bd"/>
</dbReference>
<dbReference type="Proteomes" id="UP000004728">
    <property type="component" value="Unassembled WGS sequence"/>
</dbReference>
<feature type="domain" description="ABC transporter" evidence="5">
    <location>
        <begin position="2"/>
        <end position="221"/>
    </location>
</feature>
<dbReference type="PROSITE" id="PS00211">
    <property type="entry name" value="ABC_TRANSPORTER_1"/>
    <property type="match status" value="1"/>
</dbReference>
<evidence type="ECO:0000313" key="6">
    <source>
        <dbReference type="EMBL" id="EGD60859.1"/>
    </source>
</evidence>
<comment type="similarity">
    <text evidence="1">Belongs to the ABC transporter superfamily.</text>
</comment>
<dbReference type="PANTHER" id="PTHR46743">
    <property type="entry name" value="TEICHOIC ACIDS EXPORT ATP-BINDING PROTEIN TAGH"/>
    <property type="match status" value="1"/>
</dbReference>
<gene>
    <name evidence="6" type="ORF">Y88_1641</name>
</gene>
<sequence>MIRVNNVRKVYPTRFGNKVVLDGVSLELAKGERLGILGRNGAGKSTLIRLISGAEKATSGNVERHMSVSWPLAFGGAFQYMLTGRDNIRFISGIYKQDFERNLQFVEEFAELGPYLREPIRTYSSGMRARLAFAISMIIEFDCFLIDEIASVGDARFHDKCNFELFEKRADRAMVIISHDAAYIRDHCTRWAVLHEGKLVQYDDFEVAHGEFKRVIGVSDRAVEDQARPKTVLTIRNRLHLLENSYQSASRDDRFQALAREASWCRDKAEWTRRGEDWNAVERAYAAALRLYPYERSYWTVLGHAIKEQGDLIGAEISYRTACAHGEPVINVDVHLRFVIEQQGLDVEQYPVRAFRPGPLSEQLPGKPDVMILTRILWQGVQVDDANVLHLLRVSATLDALVAAMVADSHCDLAGSGRTDHGEQGNESRVLDIIDDDNWLSLAIAIFLPGLRAGERQCLIDRVAEGESALSVFFSEGMFLDWPLTKVALKNKH</sequence>
<dbReference type="InterPro" id="IPR027417">
    <property type="entry name" value="P-loop_NTPase"/>
</dbReference>
<accession>F1Z3F7</accession>
<dbReference type="Gene3D" id="3.40.50.300">
    <property type="entry name" value="P-loop containing nucleotide triphosphate hydrolases"/>
    <property type="match status" value="1"/>
</dbReference>
<dbReference type="CDD" id="cd03220">
    <property type="entry name" value="ABC_KpsT_Wzt"/>
    <property type="match status" value="1"/>
</dbReference>
<dbReference type="PANTHER" id="PTHR46743:SF2">
    <property type="entry name" value="TEICHOIC ACIDS EXPORT ATP-BINDING PROTEIN TAGH"/>
    <property type="match status" value="1"/>
</dbReference>
<dbReference type="InterPro" id="IPR015860">
    <property type="entry name" value="ABC_transpr_TagH-like"/>
</dbReference>
<protein>
    <submittedName>
        <fullName evidence="6">ABC transporter related protein</fullName>
    </submittedName>
</protein>
<name>F1Z3F7_9SPHN</name>
<keyword evidence="3" id="KW-0547">Nucleotide-binding</keyword>
<organism evidence="6 7">
    <name type="scientific">Novosphingobium nitrogenifigens DSM 19370</name>
    <dbReference type="NCBI Taxonomy" id="983920"/>
    <lineage>
        <taxon>Bacteria</taxon>
        <taxon>Pseudomonadati</taxon>
        <taxon>Pseudomonadota</taxon>
        <taxon>Alphaproteobacteria</taxon>
        <taxon>Sphingomonadales</taxon>
        <taxon>Sphingomonadaceae</taxon>
        <taxon>Novosphingobium</taxon>
    </lineage>
</organism>
<dbReference type="SMART" id="SM00382">
    <property type="entry name" value="AAA"/>
    <property type="match status" value="1"/>
</dbReference>
<dbReference type="InterPro" id="IPR017871">
    <property type="entry name" value="ABC_transporter-like_CS"/>
</dbReference>
<evidence type="ECO:0000259" key="5">
    <source>
        <dbReference type="PROSITE" id="PS50893"/>
    </source>
</evidence>
<dbReference type="STRING" id="983920.Y88_1641"/>
<dbReference type="GO" id="GO:0140359">
    <property type="term" value="F:ABC-type transporter activity"/>
    <property type="evidence" value="ECO:0007669"/>
    <property type="project" value="InterPro"/>
</dbReference>
<dbReference type="InParanoid" id="F1Z3F7"/>
<reference evidence="6 7" key="1">
    <citation type="journal article" date="2012" name="J. Bacteriol.">
        <title>Draft Genome Sequence of Novosphingobium nitrogenifigens Y88T.</title>
        <authorList>
            <person name="Strabala T.J."/>
            <person name="Macdonald L."/>
            <person name="Liu V."/>
            <person name="Smit A.M."/>
        </authorList>
    </citation>
    <scope>NUCLEOTIDE SEQUENCE [LARGE SCALE GENOMIC DNA]</scope>
    <source>
        <strain evidence="6 7">DSM 19370</strain>
    </source>
</reference>
<dbReference type="GO" id="GO:0005524">
    <property type="term" value="F:ATP binding"/>
    <property type="evidence" value="ECO:0007669"/>
    <property type="project" value="UniProtKB-KW"/>
</dbReference>